<proteinExistence type="predicted"/>
<protein>
    <submittedName>
        <fullName evidence="1">Uncharacterized protein</fullName>
    </submittedName>
</protein>
<organism evidence="1 2">
    <name type="scientific">Dreissena polymorpha</name>
    <name type="common">Zebra mussel</name>
    <name type="synonym">Mytilus polymorpha</name>
    <dbReference type="NCBI Taxonomy" id="45954"/>
    <lineage>
        <taxon>Eukaryota</taxon>
        <taxon>Metazoa</taxon>
        <taxon>Spiralia</taxon>
        <taxon>Lophotrochozoa</taxon>
        <taxon>Mollusca</taxon>
        <taxon>Bivalvia</taxon>
        <taxon>Autobranchia</taxon>
        <taxon>Heteroconchia</taxon>
        <taxon>Euheterodonta</taxon>
        <taxon>Imparidentia</taxon>
        <taxon>Neoheterodontei</taxon>
        <taxon>Myida</taxon>
        <taxon>Dreissenoidea</taxon>
        <taxon>Dreissenidae</taxon>
        <taxon>Dreissena</taxon>
    </lineage>
</organism>
<accession>A0A9D4IAN0</accession>
<sequence>MREFKIDEWLMKSFKNPTETTAAQYFSTDSRGTSSGHQRASVRHVSSPVLLNLFLEKIMQETLHDHHTVCLTFCV</sequence>
<dbReference type="AlphaFoldDB" id="A0A9D4IAN0"/>
<gene>
    <name evidence="1" type="ORF">DPMN_169443</name>
</gene>
<keyword evidence="2" id="KW-1185">Reference proteome</keyword>
<reference evidence="1" key="1">
    <citation type="journal article" date="2019" name="bioRxiv">
        <title>The Genome of the Zebra Mussel, Dreissena polymorpha: A Resource for Invasive Species Research.</title>
        <authorList>
            <person name="McCartney M.A."/>
            <person name="Auch B."/>
            <person name="Kono T."/>
            <person name="Mallez S."/>
            <person name="Zhang Y."/>
            <person name="Obille A."/>
            <person name="Becker A."/>
            <person name="Abrahante J.E."/>
            <person name="Garbe J."/>
            <person name="Badalamenti J.P."/>
            <person name="Herman A."/>
            <person name="Mangelson H."/>
            <person name="Liachko I."/>
            <person name="Sullivan S."/>
            <person name="Sone E.D."/>
            <person name="Koren S."/>
            <person name="Silverstein K.A.T."/>
            <person name="Beckman K.B."/>
            <person name="Gohl D.M."/>
        </authorList>
    </citation>
    <scope>NUCLEOTIDE SEQUENCE</scope>
    <source>
        <strain evidence="1">Duluth1</strain>
        <tissue evidence="1">Whole animal</tissue>
    </source>
</reference>
<dbReference type="Proteomes" id="UP000828390">
    <property type="component" value="Unassembled WGS sequence"/>
</dbReference>
<dbReference type="EMBL" id="JAIWYP010000009">
    <property type="protein sequence ID" value="KAH3768231.1"/>
    <property type="molecule type" value="Genomic_DNA"/>
</dbReference>
<name>A0A9D4IAN0_DREPO</name>
<evidence type="ECO:0000313" key="1">
    <source>
        <dbReference type="EMBL" id="KAH3768231.1"/>
    </source>
</evidence>
<comment type="caution">
    <text evidence="1">The sequence shown here is derived from an EMBL/GenBank/DDBJ whole genome shotgun (WGS) entry which is preliminary data.</text>
</comment>
<reference evidence="1" key="2">
    <citation type="submission" date="2020-11" db="EMBL/GenBank/DDBJ databases">
        <authorList>
            <person name="McCartney M.A."/>
            <person name="Auch B."/>
            <person name="Kono T."/>
            <person name="Mallez S."/>
            <person name="Becker A."/>
            <person name="Gohl D.M."/>
            <person name="Silverstein K.A.T."/>
            <person name="Koren S."/>
            <person name="Bechman K.B."/>
            <person name="Herman A."/>
            <person name="Abrahante J.E."/>
            <person name="Garbe J."/>
        </authorList>
    </citation>
    <scope>NUCLEOTIDE SEQUENCE</scope>
    <source>
        <strain evidence="1">Duluth1</strain>
        <tissue evidence="1">Whole animal</tissue>
    </source>
</reference>
<evidence type="ECO:0000313" key="2">
    <source>
        <dbReference type="Proteomes" id="UP000828390"/>
    </source>
</evidence>